<keyword evidence="5 6" id="KW-0539">Nucleus</keyword>
<dbReference type="EMBL" id="BTGU01000107">
    <property type="protein sequence ID" value="GMN61157.1"/>
    <property type="molecule type" value="Genomic_DNA"/>
</dbReference>
<proteinExistence type="predicted"/>
<gene>
    <name evidence="9" type="ORF">TIFTF001_030241</name>
</gene>
<evidence type="ECO:0000313" key="10">
    <source>
        <dbReference type="Proteomes" id="UP001187192"/>
    </source>
</evidence>
<feature type="region of interest" description="Disordered" evidence="7">
    <location>
        <begin position="16"/>
        <end position="107"/>
    </location>
</feature>
<evidence type="ECO:0000256" key="3">
    <source>
        <dbReference type="ARBA" id="ARBA00023015"/>
    </source>
</evidence>
<dbReference type="PANTHER" id="PTHR33057">
    <property type="entry name" value="TRANSCRIPTION REPRESSOR OFP7-RELATED"/>
    <property type="match status" value="1"/>
</dbReference>
<dbReference type="GO" id="GO:0045892">
    <property type="term" value="P:negative regulation of DNA-templated transcription"/>
    <property type="evidence" value="ECO:0007669"/>
    <property type="project" value="UniProtKB-UniRule"/>
</dbReference>
<sequence length="211" mass="23249">MSSNRSKKLLKTIFKANSGCGCGKPKLSDVFEPTPTPKISSYQNPNRPESSSSSSCLGRNDGISTSDGDTIELSSSSTSHSLSSEDINDIAGDHHPQKKNNILKKNPSKKSINDSCIAVVKDSDDPFEDFKQSMKQMIVEKEIYVKKDLQELLRCFLELNSPSHRDIIVRAFTDIWNEIVSQRLLSVSSDDRPSKKTGDKCLDCCAGAKAM</sequence>
<keyword evidence="10" id="KW-1185">Reference proteome</keyword>
<dbReference type="Pfam" id="PF04844">
    <property type="entry name" value="Ovate"/>
    <property type="match status" value="1"/>
</dbReference>
<accession>A0AA88DSW0</accession>
<protein>
    <recommendedName>
        <fullName evidence="6">Transcription repressor</fullName>
    </recommendedName>
    <alternativeName>
        <fullName evidence="6">Ovate family protein</fullName>
    </alternativeName>
</protein>
<comment type="caution">
    <text evidence="9">The sequence shown here is derived from an EMBL/GenBank/DDBJ whole genome shotgun (WGS) entry which is preliminary data.</text>
</comment>
<name>A0AA88DSW0_FICCA</name>
<dbReference type="InterPro" id="IPR006458">
    <property type="entry name" value="Ovate_C"/>
</dbReference>
<dbReference type="Proteomes" id="UP001187192">
    <property type="component" value="Unassembled WGS sequence"/>
</dbReference>
<feature type="compositionally biased region" description="Low complexity" evidence="7">
    <location>
        <begin position="71"/>
        <end position="85"/>
    </location>
</feature>
<dbReference type="NCBIfam" id="TIGR01568">
    <property type="entry name" value="A_thal_3678"/>
    <property type="match status" value="1"/>
</dbReference>
<keyword evidence="3 6" id="KW-0805">Transcription regulation</keyword>
<reference evidence="9" key="1">
    <citation type="submission" date="2023-07" db="EMBL/GenBank/DDBJ databases">
        <title>draft genome sequence of fig (Ficus carica).</title>
        <authorList>
            <person name="Takahashi T."/>
            <person name="Nishimura K."/>
        </authorList>
    </citation>
    <scope>NUCLEOTIDE SEQUENCE</scope>
</reference>
<evidence type="ECO:0000256" key="5">
    <source>
        <dbReference type="ARBA" id="ARBA00023242"/>
    </source>
</evidence>
<comment type="function">
    <text evidence="6">Transcriptional repressor that regulates multiple aspects of plant growth and development.</text>
</comment>
<feature type="domain" description="OVATE" evidence="8">
    <location>
        <begin position="119"/>
        <end position="178"/>
    </location>
</feature>
<dbReference type="Gramene" id="FCD_00027995-RA">
    <property type="protein sequence ID" value="FCD_00027995-RA:cds"/>
    <property type="gene ID" value="FCD_00027995"/>
</dbReference>
<comment type="subcellular location">
    <subcellularLocation>
        <location evidence="1 6">Nucleus</location>
    </subcellularLocation>
</comment>
<feature type="compositionally biased region" description="Polar residues" evidence="7">
    <location>
        <begin position="37"/>
        <end position="49"/>
    </location>
</feature>
<dbReference type="InterPro" id="IPR038933">
    <property type="entry name" value="Ovate"/>
</dbReference>
<feature type="compositionally biased region" description="Basic residues" evidence="7">
    <location>
        <begin position="96"/>
        <end position="107"/>
    </location>
</feature>
<dbReference type="PROSITE" id="PS51754">
    <property type="entry name" value="OVATE"/>
    <property type="match status" value="1"/>
</dbReference>
<evidence type="ECO:0000259" key="8">
    <source>
        <dbReference type="PROSITE" id="PS51754"/>
    </source>
</evidence>
<organism evidence="9 10">
    <name type="scientific">Ficus carica</name>
    <name type="common">Common fig</name>
    <dbReference type="NCBI Taxonomy" id="3494"/>
    <lineage>
        <taxon>Eukaryota</taxon>
        <taxon>Viridiplantae</taxon>
        <taxon>Streptophyta</taxon>
        <taxon>Embryophyta</taxon>
        <taxon>Tracheophyta</taxon>
        <taxon>Spermatophyta</taxon>
        <taxon>Magnoliopsida</taxon>
        <taxon>eudicotyledons</taxon>
        <taxon>Gunneridae</taxon>
        <taxon>Pentapetalae</taxon>
        <taxon>rosids</taxon>
        <taxon>fabids</taxon>
        <taxon>Rosales</taxon>
        <taxon>Moraceae</taxon>
        <taxon>Ficeae</taxon>
        <taxon>Ficus</taxon>
    </lineage>
</organism>
<dbReference type="PANTHER" id="PTHR33057:SF138">
    <property type="entry name" value="TRANSCRIPTION REPRESSOR OFP10"/>
    <property type="match status" value="1"/>
</dbReference>
<evidence type="ECO:0000256" key="4">
    <source>
        <dbReference type="ARBA" id="ARBA00023163"/>
    </source>
</evidence>
<keyword evidence="2 6" id="KW-0678">Repressor</keyword>
<dbReference type="GO" id="GO:0005634">
    <property type="term" value="C:nucleus"/>
    <property type="evidence" value="ECO:0007669"/>
    <property type="project" value="UniProtKB-SubCell"/>
</dbReference>
<evidence type="ECO:0000256" key="6">
    <source>
        <dbReference type="RuleBase" id="RU367028"/>
    </source>
</evidence>
<evidence type="ECO:0000256" key="1">
    <source>
        <dbReference type="ARBA" id="ARBA00004123"/>
    </source>
</evidence>
<evidence type="ECO:0000256" key="2">
    <source>
        <dbReference type="ARBA" id="ARBA00022491"/>
    </source>
</evidence>
<dbReference type="AlphaFoldDB" id="A0AA88DSW0"/>
<keyword evidence="4 6" id="KW-0804">Transcription</keyword>
<evidence type="ECO:0000256" key="7">
    <source>
        <dbReference type="SAM" id="MobiDB-lite"/>
    </source>
</evidence>
<evidence type="ECO:0000313" key="9">
    <source>
        <dbReference type="EMBL" id="GMN61157.1"/>
    </source>
</evidence>